<dbReference type="Proteomes" id="UP001049176">
    <property type="component" value="Chromosome 3"/>
</dbReference>
<dbReference type="FunFam" id="3.30.1120.90:FF:000003">
    <property type="entry name" value="Nucleosome assembly protein"/>
    <property type="match status" value="1"/>
</dbReference>
<organism evidence="4 5">
    <name type="scientific">Marasmius oreades</name>
    <name type="common">fairy-ring Marasmius</name>
    <dbReference type="NCBI Taxonomy" id="181124"/>
    <lineage>
        <taxon>Eukaryota</taxon>
        <taxon>Fungi</taxon>
        <taxon>Dikarya</taxon>
        <taxon>Basidiomycota</taxon>
        <taxon>Agaricomycotina</taxon>
        <taxon>Agaricomycetes</taxon>
        <taxon>Agaricomycetidae</taxon>
        <taxon>Agaricales</taxon>
        <taxon>Marasmiineae</taxon>
        <taxon>Marasmiaceae</taxon>
        <taxon>Marasmius</taxon>
    </lineage>
</organism>
<dbReference type="GO" id="GO:0006334">
    <property type="term" value="P:nucleosome assembly"/>
    <property type="evidence" value="ECO:0007669"/>
    <property type="project" value="InterPro"/>
</dbReference>
<dbReference type="Pfam" id="PF00956">
    <property type="entry name" value="NAP"/>
    <property type="match status" value="1"/>
</dbReference>
<dbReference type="EMBL" id="CM032183">
    <property type="protein sequence ID" value="KAG7095288.1"/>
    <property type="molecule type" value="Genomic_DNA"/>
</dbReference>
<evidence type="ECO:0000256" key="2">
    <source>
        <dbReference type="RuleBase" id="RU003876"/>
    </source>
</evidence>
<dbReference type="InterPro" id="IPR037231">
    <property type="entry name" value="NAP-like_sf"/>
</dbReference>
<protein>
    <recommendedName>
        <fullName evidence="6">Nucleosome assembly protein</fullName>
    </recommendedName>
</protein>
<feature type="region of interest" description="Disordered" evidence="3">
    <location>
        <begin position="358"/>
        <end position="415"/>
    </location>
</feature>
<dbReference type="KEGG" id="more:E1B28_006057"/>
<dbReference type="PANTHER" id="PTHR11875">
    <property type="entry name" value="TESTIS-SPECIFIC Y-ENCODED PROTEIN"/>
    <property type="match status" value="1"/>
</dbReference>
<comment type="similarity">
    <text evidence="1 2">Belongs to the nucleosome assembly protein (NAP) family.</text>
</comment>
<gene>
    <name evidence="4" type="ORF">E1B28_006057</name>
</gene>
<dbReference type="RefSeq" id="XP_043011758.1">
    <property type="nucleotide sequence ID" value="XM_043150668.1"/>
</dbReference>
<dbReference type="InterPro" id="IPR002164">
    <property type="entry name" value="NAP_family"/>
</dbReference>
<feature type="region of interest" description="Disordered" evidence="3">
    <location>
        <begin position="1"/>
        <end position="52"/>
    </location>
</feature>
<dbReference type="Gene3D" id="1.20.5.1500">
    <property type="match status" value="1"/>
</dbReference>
<proteinExistence type="inferred from homology"/>
<evidence type="ECO:0000256" key="1">
    <source>
        <dbReference type="ARBA" id="ARBA00009947"/>
    </source>
</evidence>
<evidence type="ECO:0008006" key="6">
    <source>
        <dbReference type="Google" id="ProtNLM"/>
    </source>
</evidence>
<feature type="compositionally biased region" description="Polar residues" evidence="3">
    <location>
        <begin position="1"/>
        <end position="24"/>
    </location>
</feature>
<feature type="compositionally biased region" description="Acidic residues" evidence="3">
    <location>
        <begin position="40"/>
        <end position="50"/>
    </location>
</feature>
<evidence type="ECO:0000313" key="5">
    <source>
        <dbReference type="Proteomes" id="UP001049176"/>
    </source>
</evidence>
<dbReference type="Gene3D" id="3.30.1120.90">
    <property type="entry name" value="Nucleosome assembly protein"/>
    <property type="match status" value="1"/>
</dbReference>
<dbReference type="SUPFAM" id="SSF143113">
    <property type="entry name" value="NAP-like"/>
    <property type="match status" value="1"/>
</dbReference>
<dbReference type="OrthoDB" id="27325at2759"/>
<evidence type="ECO:0000313" key="4">
    <source>
        <dbReference type="EMBL" id="KAG7095288.1"/>
    </source>
</evidence>
<keyword evidence="5" id="KW-1185">Reference proteome</keyword>
<feature type="region of interest" description="Disordered" evidence="3">
    <location>
        <begin position="136"/>
        <end position="158"/>
    </location>
</feature>
<dbReference type="GeneID" id="66075133"/>
<dbReference type="AlphaFoldDB" id="A0A9P7S4Y2"/>
<name>A0A9P7S4Y2_9AGAR</name>
<accession>A0A9P7S4Y2</accession>
<sequence>MSSEIPFTPSGNITAPTPQNTPLQNAPIAAGLSRPTVPDITEDNEEEGEQEVSKEQAALLGMVQGRLASLIGKSSGYIESLPVEVKRSIEALKGVQVKQNKLHDQYKRECLALEQKYLQLAQPLYQRRHAIISGTAEPTAEEIEEGEKQSLEDDKDYTPIPQDITGPHEIPEFWLTALRNHVGISDLITDRDADALKYLKDVRLSYLEEGKPAFKISFFFSPNEYFENEALEKTYTFQDELGYTGDFIYDRAIGTEIKWKDDKDLTKEFEIKKQRNKNTNRTRLVRKARPTESFFNFFSPPVPPAEDAVEEGELDEEELEDIEDKLELDYQIGEDLREKVIPKAIDYFTGKAIEYEIIDDDEEQDFEDVDDDDDDGQFDDDSDEDSPPRRRGPPKGRGGAPAGSGNVNPEECKQQ</sequence>
<dbReference type="GO" id="GO:0005634">
    <property type="term" value="C:nucleus"/>
    <property type="evidence" value="ECO:0007669"/>
    <property type="project" value="InterPro"/>
</dbReference>
<evidence type="ECO:0000256" key="3">
    <source>
        <dbReference type="SAM" id="MobiDB-lite"/>
    </source>
</evidence>
<reference evidence="4" key="1">
    <citation type="journal article" date="2021" name="Genome Biol. Evol.">
        <title>The assembled and annotated genome of the fairy-ring fungus Marasmius oreades.</title>
        <authorList>
            <person name="Hiltunen M."/>
            <person name="Ament-Velasquez S.L."/>
            <person name="Johannesson H."/>
        </authorList>
    </citation>
    <scope>NUCLEOTIDE SEQUENCE</scope>
    <source>
        <strain evidence="4">03SP1</strain>
    </source>
</reference>
<comment type="caution">
    <text evidence="4">The sequence shown here is derived from an EMBL/GenBank/DDBJ whole genome shotgun (WGS) entry which is preliminary data.</text>
</comment>
<feature type="compositionally biased region" description="Acidic residues" evidence="3">
    <location>
        <begin position="358"/>
        <end position="385"/>
    </location>
</feature>